<feature type="transmembrane region" description="Helical" evidence="9">
    <location>
        <begin position="30"/>
        <end position="55"/>
    </location>
</feature>
<dbReference type="SUPFAM" id="SSF81321">
    <property type="entry name" value="Family A G protein-coupled receptor-like"/>
    <property type="match status" value="1"/>
</dbReference>
<evidence type="ECO:0000256" key="6">
    <source>
        <dbReference type="ARBA" id="ARBA00023170"/>
    </source>
</evidence>
<sequence>MAQRSPENWTLVWTSNTSVFTSKLAPAADFGVGFAILTVVLLSVVGNGLVLVISYRRRYKMRDSELLCVNLALVDFLSCVCFYPLSILSSFSHAWQGGQPSCVYYGLGCYIFGLCGMFTIAAISVIRYIKTCHGFLYGPNVQLLCMSSWLLASVWSVLPLLGWGEYVPEPYGLSCTIAWRRYHTSLKDAVYVICSFAVFVLVPVLLIVVSQTMILRKVCHITYRLRADGICTNLKKTERRLSVMFFCISMGFVVAWAPYTVVSFLYIFHKEDLYMAPAGFVFPALFAKSSHVYNPFIYFYFNRAFRQELRALLWGLCPGVEPNRVGTHSPPIPVPAVPGIQIQLQEQQQQGRGQGRAGGGGGGGGVRGVISLVKSQSSTGKSRKRSPTPGSSGTLGSSLAPCPCCIPNIRVAPLALKPRTVREFLPVPS</sequence>
<keyword evidence="5 9" id="KW-0472">Membrane</keyword>
<protein>
    <recommendedName>
        <fullName evidence="10">G-protein coupled receptors family 1 profile domain-containing protein</fullName>
    </recommendedName>
</protein>
<evidence type="ECO:0000256" key="1">
    <source>
        <dbReference type="ARBA" id="ARBA00004141"/>
    </source>
</evidence>
<dbReference type="GO" id="GO:0004930">
    <property type="term" value="F:G protein-coupled receptor activity"/>
    <property type="evidence" value="ECO:0007669"/>
    <property type="project" value="UniProtKB-KW"/>
</dbReference>
<evidence type="ECO:0000313" key="12">
    <source>
        <dbReference type="Proteomes" id="UP001591681"/>
    </source>
</evidence>
<keyword evidence="7" id="KW-0807">Transducer</keyword>
<dbReference type="InterPro" id="IPR000276">
    <property type="entry name" value="GPCR_Rhodpsn"/>
</dbReference>
<evidence type="ECO:0000256" key="3">
    <source>
        <dbReference type="ARBA" id="ARBA00022989"/>
    </source>
</evidence>
<organism evidence="11 12">
    <name type="scientific">Coilia grayii</name>
    <name type="common">Gray's grenadier anchovy</name>
    <dbReference type="NCBI Taxonomy" id="363190"/>
    <lineage>
        <taxon>Eukaryota</taxon>
        <taxon>Metazoa</taxon>
        <taxon>Chordata</taxon>
        <taxon>Craniata</taxon>
        <taxon>Vertebrata</taxon>
        <taxon>Euteleostomi</taxon>
        <taxon>Actinopterygii</taxon>
        <taxon>Neopterygii</taxon>
        <taxon>Teleostei</taxon>
        <taxon>Clupei</taxon>
        <taxon>Clupeiformes</taxon>
        <taxon>Clupeoidei</taxon>
        <taxon>Engraulidae</taxon>
        <taxon>Coilinae</taxon>
        <taxon>Coilia</taxon>
    </lineage>
</organism>
<dbReference type="Proteomes" id="UP001591681">
    <property type="component" value="Unassembled WGS sequence"/>
</dbReference>
<evidence type="ECO:0000256" key="4">
    <source>
        <dbReference type="ARBA" id="ARBA00023040"/>
    </source>
</evidence>
<dbReference type="InterPro" id="IPR017452">
    <property type="entry name" value="GPCR_Rhodpsn_7TM"/>
</dbReference>
<keyword evidence="12" id="KW-1185">Reference proteome</keyword>
<feature type="transmembrane region" description="Helical" evidence="9">
    <location>
        <begin position="141"/>
        <end position="163"/>
    </location>
</feature>
<reference evidence="11 12" key="1">
    <citation type="submission" date="2024-09" db="EMBL/GenBank/DDBJ databases">
        <title>A chromosome-level genome assembly of Gray's grenadier anchovy, Coilia grayii.</title>
        <authorList>
            <person name="Fu Z."/>
        </authorList>
    </citation>
    <scope>NUCLEOTIDE SEQUENCE [LARGE SCALE GENOMIC DNA]</scope>
    <source>
        <strain evidence="11">G4</strain>
        <tissue evidence="11">Muscle</tissue>
    </source>
</reference>
<feature type="compositionally biased region" description="Gly residues" evidence="8">
    <location>
        <begin position="352"/>
        <end position="364"/>
    </location>
</feature>
<gene>
    <name evidence="11" type="ORF">ACEWY4_022349</name>
</gene>
<evidence type="ECO:0000256" key="8">
    <source>
        <dbReference type="SAM" id="MobiDB-lite"/>
    </source>
</evidence>
<comment type="caution">
    <text evidence="11">The sequence shown here is derived from an EMBL/GenBank/DDBJ whole genome shotgun (WGS) entry which is preliminary data.</text>
</comment>
<keyword evidence="2 9" id="KW-0812">Transmembrane</keyword>
<keyword evidence="6" id="KW-0675">Receptor</keyword>
<keyword evidence="4" id="KW-0297">G-protein coupled receptor</keyword>
<dbReference type="AlphaFoldDB" id="A0ABD1J777"/>
<evidence type="ECO:0000256" key="9">
    <source>
        <dbReference type="SAM" id="Phobius"/>
    </source>
</evidence>
<feature type="compositionally biased region" description="Low complexity" evidence="8">
    <location>
        <begin position="387"/>
        <end position="396"/>
    </location>
</feature>
<proteinExistence type="predicted"/>
<feature type="domain" description="G-protein coupled receptors family 1 profile" evidence="10">
    <location>
        <begin position="46"/>
        <end position="298"/>
    </location>
</feature>
<dbReference type="PANTHER" id="PTHR24240">
    <property type="entry name" value="OPSIN"/>
    <property type="match status" value="1"/>
</dbReference>
<feature type="region of interest" description="Disordered" evidence="8">
    <location>
        <begin position="345"/>
        <end position="364"/>
    </location>
</feature>
<evidence type="ECO:0000259" key="10">
    <source>
        <dbReference type="PROSITE" id="PS50262"/>
    </source>
</evidence>
<feature type="transmembrane region" description="Helical" evidence="9">
    <location>
        <begin position="103"/>
        <end position="129"/>
    </location>
</feature>
<feature type="transmembrane region" description="Helical" evidence="9">
    <location>
        <begin position="243"/>
        <end position="268"/>
    </location>
</feature>
<name>A0ABD1J777_9TELE</name>
<dbReference type="PRINTS" id="PR00237">
    <property type="entry name" value="GPCRRHODOPSN"/>
</dbReference>
<feature type="transmembrane region" description="Helical" evidence="9">
    <location>
        <begin position="189"/>
        <end position="209"/>
    </location>
</feature>
<accession>A0ABD1J777</accession>
<comment type="subcellular location">
    <subcellularLocation>
        <location evidence="1">Membrane</location>
        <topology evidence="1">Multi-pass membrane protein</topology>
    </subcellularLocation>
</comment>
<dbReference type="EMBL" id="JBHFQA010000019">
    <property type="protein sequence ID" value="KAL2082531.1"/>
    <property type="molecule type" value="Genomic_DNA"/>
</dbReference>
<evidence type="ECO:0000313" key="11">
    <source>
        <dbReference type="EMBL" id="KAL2082531.1"/>
    </source>
</evidence>
<feature type="transmembrane region" description="Helical" evidence="9">
    <location>
        <begin position="67"/>
        <end position="91"/>
    </location>
</feature>
<feature type="transmembrane region" description="Helical" evidence="9">
    <location>
        <begin position="280"/>
        <end position="301"/>
    </location>
</feature>
<feature type="region of interest" description="Disordered" evidence="8">
    <location>
        <begin position="375"/>
        <end position="396"/>
    </location>
</feature>
<dbReference type="InterPro" id="IPR050125">
    <property type="entry name" value="GPCR_opsins"/>
</dbReference>
<dbReference type="Pfam" id="PF00001">
    <property type="entry name" value="7tm_1"/>
    <property type="match status" value="1"/>
</dbReference>
<dbReference type="GO" id="GO:0016020">
    <property type="term" value="C:membrane"/>
    <property type="evidence" value="ECO:0007669"/>
    <property type="project" value="UniProtKB-SubCell"/>
</dbReference>
<evidence type="ECO:0000256" key="7">
    <source>
        <dbReference type="ARBA" id="ARBA00023224"/>
    </source>
</evidence>
<evidence type="ECO:0000256" key="5">
    <source>
        <dbReference type="ARBA" id="ARBA00023136"/>
    </source>
</evidence>
<dbReference type="Gene3D" id="1.20.1070.10">
    <property type="entry name" value="Rhodopsin 7-helix transmembrane proteins"/>
    <property type="match status" value="1"/>
</dbReference>
<keyword evidence="3 9" id="KW-1133">Transmembrane helix</keyword>
<evidence type="ECO:0000256" key="2">
    <source>
        <dbReference type="ARBA" id="ARBA00022692"/>
    </source>
</evidence>
<dbReference type="PROSITE" id="PS50262">
    <property type="entry name" value="G_PROTEIN_RECEP_F1_2"/>
    <property type="match status" value="1"/>
</dbReference>